<evidence type="ECO:0000313" key="3">
    <source>
        <dbReference type="Proteomes" id="UP000324285"/>
    </source>
</evidence>
<evidence type="ECO:0000256" key="1">
    <source>
        <dbReference type="SAM" id="Phobius"/>
    </source>
</evidence>
<feature type="transmembrane region" description="Helical" evidence="1">
    <location>
        <begin position="80"/>
        <end position="101"/>
    </location>
</feature>
<dbReference type="Pfam" id="PF07332">
    <property type="entry name" value="Phage_holin_3_6"/>
    <property type="match status" value="1"/>
</dbReference>
<accession>A0A5C1NG82</accession>
<keyword evidence="1" id="KW-0812">Transmembrane</keyword>
<dbReference type="InterPro" id="IPR009937">
    <property type="entry name" value="Phage_holin_3_6"/>
</dbReference>
<dbReference type="OrthoDB" id="6174576at2"/>
<proteinExistence type="predicted"/>
<dbReference type="RefSeq" id="WP_149284261.1">
    <property type="nucleotide sequence ID" value="NZ_CP038437.2"/>
</dbReference>
<feature type="transmembrane region" description="Helical" evidence="1">
    <location>
        <begin position="47"/>
        <end position="74"/>
    </location>
</feature>
<gene>
    <name evidence="2" type="ORF">E4T21_06640</name>
</gene>
<evidence type="ECO:0000313" key="2">
    <source>
        <dbReference type="EMBL" id="QEM81247.1"/>
    </source>
</evidence>
<dbReference type="KEGG" id="hbh:E4T21_06640"/>
<keyword evidence="1" id="KW-1133">Transmembrane helix</keyword>
<dbReference type="AlphaFoldDB" id="A0A5C1NG82"/>
<keyword evidence="1" id="KW-0472">Membrane</keyword>
<reference evidence="2" key="1">
    <citation type="submission" date="2021-02" db="EMBL/GenBank/DDBJ databases">
        <title>Strain Y2R2, a novel species of the genus Halomonas.</title>
        <authorList>
            <person name="Huang H."/>
        </authorList>
    </citation>
    <scope>NUCLEOTIDE SEQUENCE</scope>
    <source>
        <strain evidence="2">Y2R2</strain>
    </source>
</reference>
<keyword evidence="3" id="KW-1185">Reference proteome</keyword>
<sequence length="135" mass="15145">MPQSQGPVQRLWQAGKNVLMTLLATGETRLRLIVLELEEERARLITLLMLVGISLILLMLGITALTALVVVVFWETYRLQALAICTAVLLGGGLCLAWYCLHLAKRRTLFVSTLKQLALDREIAEEERQESDNGR</sequence>
<organism evidence="2 3">
    <name type="scientific">Halomonas binhaiensis</name>
    <dbReference type="NCBI Taxonomy" id="2562282"/>
    <lineage>
        <taxon>Bacteria</taxon>
        <taxon>Pseudomonadati</taxon>
        <taxon>Pseudomonadota</taxon>
        <taxon>Gammaproteobacteria</taxon>
        <taxon>Oceanospirillales</taxon>
        <taxon>Halomonadaceae</taxon>
        <taxon>Halomonas</taxon>
    </lineage>
</organism>
<protein>
    <submittedName>
        <fullName evidence="2">Phage holin family protein</fullName>
    </submittedName>
</protein>
<name>A0A5C1NG82_9GAMM</name>
<dbReference type="Proteomes" id="UP000324285">
    <property type="component" value="Chromosome"/>
</dbReference>
<dbReference type="EMBL" id="CP038437">
    <property type="protein sequence ID" value="QEM81247.1"/>
    <property type="molecule type" value="Genomic_DNA"/>
</dbReference>